<comment type="pathway">
    <text evidence="1">Protein modification; protein ubiquitination.</text>
</comment>
<protein>
    <recommendedName>
        <fullName evidence="2">Kelch-like protein diablo</fullName>
    </recommendedName>
</protein>
<keyword evidence="5" id="KW-0833">Ubl conjugation pathway</keyword>
<dbReference type="InterPro" id="IPR011705">
    <property type="entry name" value="BACK"/>
</dbReference>
<dbReference type="GO" id="GO:0003779">
    <property type="term" value="F:actin binding"/>
    <property type="evidence" value="ECO:0007669"/>
    <property type="project" value="UniProtKB-KW"/>
</dbReference>
<evidence type="ECO:0000313" key="10">
    <source>
        <dbReference type="EMBL" id="ROT77865.1"/>
    </source>
</evidence>
<evidence type="ECO:0000256" key="4">
    <source>
        <dbReference type="ARBA" id="ARBA00022737"/>
    </source>
</evidence>
<dbReference type="UniPathway" id="UPA00143"/>
<keyword evidence="3" id="KW-0880">Kelch repeat</keyword>
<dbReference type="SMART" id="SM00225">
    <property type="entry name" value="BTB"/>
    <property type="match status" value="1"/>
</dbReference>
<dbReference type="PROSITE" id="PS50097">
    <property type="entry name" value="BTB"/>
    <property type="match status" value="1"/>
</dbReference>
<dbReference type="FunFam" id="1.25.40.420:FF:000001">
    <property type="entry name" value="Kelch-like family member 12"/>
    <property type="match status" value="1"/>
</dbReference>
<reference evidence="10 11" key="2">
    <citation type="submission" date="2019-01" db="EMBL/GenBank/DDBJ databases">
        <title>The decoding of complex shrimp genome reveals the adaptation for benthos swimmer, frequently molting mechanism and breeding impact on genome.</title>
        <authorList>
            <person name="Sun Y."/>
            <person name="Gao Y."/>
            <person name="Yu Y."/>
        </authorList>
    </citation>
    <scope>NUCLEOTIDE SEQUENCE [LARGE SCALE GENOMIC DNA]</scope>
    <source>
        <tissue evidence="10">Muscle</tissue>
    </source>
</reference>
<dbReference type="SMART" id="SM00612">
    <property type="entry name" value="Kelch"/>
    <property type="match status" value="6"/>
</dbReference>
<dbReference type="InterPro" id="IPR011333">
    <property type="entry name" value="SKP1/BTB/POZ_sf"/>
</dbReference>
<gene>
    <name evidence="10" type="ORF">C7M84_003422</name>
</gene>
<proteinExistence type="predicted"/>
<dbReference type="Proteomes" id="UP000283509">
    <property type="component" value="Unassembled WGS sequence"/>
</dbReference>
<evidence type="ECO:0000256" key="8">
    <source>
        <dbReference type="SAM" id="MobiDB-lite"/>
    </source>
</evidence>
<dbReference type="Gene3D" id="2.120.10.80">
    <property type="entry name" value="Kelch-type beta propeller"/>
    <property type="match status" value="2"/>
</dbReference>
<feature type="region of interest" description="Disordered" evidence="8">
    <location>
        <begin position="1"/>
        <end position="30"/>
    </location>
</feature>
<comment type="caution">
    <text evidence="10">The sequence shown here is derived from an EMBL/GenBank/DDBJ whole genome shotgun (WGS) entry which is preliminary data.</text>
</comment>
<dbReference type="PANTHER" id="PTHR24412:SF272">
    <property type="entry name" value="KELCH-LIKE PROTEIN DIABLO"/>
    <property type="match status" value="1"/>
</dbReference>
<organism evidence="10 11">
    <name type="scientific">Penaeus vannamei</name>
    <name type="common">Whiteleg shrimp</name>
    <name type="synonym">Litopenaeus vannamei</name>
    <dbReference type="NCBI Taxonomy" id="6689"/>
    <lineage>
        <taxon>Eukaryota</taxon>
        <taxon>Metazoa</taxon>
        <taxon>Ecdysozoa</taxon>
        <taxon>Arthropoda</taxon>
        <taxon>Crustacea</taxon>
        <taxon>Multicrustacea</taxon>
        <taxon>Malacostraca</taxon>
        <taxon>Eumalacostraca</taxon>
        <taxon>Eucarida</taxon>
        <taxon>Decapoda</taxon>
        <taxon>Dendrobranchiata</taxon>
        <taxon>Penaeoidea</taxon>
        <taxon>Penaeidae</taxon>
        <taxon>Penaeus</taxon>
    </lineage>
</organism>
<dbReference type="Gene3D" id="3.30.710.10">
    <property type="entry name" value="Potassium Channel Kv1.1, Chain A"/>
    <property type="match status" value="1"/>
</dbReference>
<keyword evidence="11" id="KW-1185">Reference proteome</keyword>
<dbReference type="EMBL" id="QCYY01001463">
    <property type="protein sequence ID" value="ROT77865.1"/>
    <property type="molecule type" value="Genomic_DNA"/>
</dbReference>
<dbReference type="FunFam" id="3.30.710.10:FF:000001">
    <property type="entry name" value="Kelch-like family member 20"/>
    <property type="match status" value="1"/>
</dbReference>
<dbReference type="PRINTS" id="PR00501">
    <property type="entry name" value="KELCHREPEAT"/>
</dbReference>
<evidence type="ECO:0000256" key="6">
    <source>
        <dbReference type="ARBA" id="ARBA00023203"/>
    </source>
</evidence>
<evidence type="ECO:0000313" key="11">
    <source>
        <dbReference type="Proteomes" id="UP000283509"/>
    </source>
</evidence>
<dbReference type="SMART" id="SM00875">
    <property type="entry name" value="BACK"/>
    <property type="match status" value="1"/>
</dbReference>
<dbReference type="Pfam" id="PF24681">
    <property type="entry name" value="Kelch_KLHDC2_KLHL20_DRC7"/>
    <property type="match status" value="1"/>
</dbReference>
<reference evidence="10 11" key="1">
    <citation type="submission" date="2018-04" db="EMBL/GenBank/DDBJ databases">
        <authorList>
            <person name="Zhang X."/>
            <person name="Yuan J."/>
            <person name="Li F."/>
            <person name="Xiang J."/>
        </authorList>
    </citation>
    <scope>NUCLEOTIDE SEQUENCE [LARGE SCALE GENOMIC DNA]</scope>
    <source>
        <tissue evidence="10">Muscle</tissue>
    </source>
</reference>
<dbReference type="SUPFAM" id="SSF54695">
    <property type="entry name" value="POZ domain"/>
    <property type="match status" value="1"/>
</dbReference>
<dbReference type="AlphaFoldDB" id="A0A3R7MC30"/>
<dbReference type="Pfam" id="PF00651">
    <property type="entry name" value="BTB"/>
    <property type="match status" value="1"/>
</dbReference>
<dbReference type="Gene3D" id="1.25.40.420">
    <property type="match status" value="1"/>
</dbReference>
<dbReference type="InterPro" id="IPR000210">
    <property type="entry name" value="BTB/POZ_dom"/>
</dbReference>
<keyword evidence="4" id="KW-0677">Repeat</keyword>
<dbReference type="InterPro" id="IPR015915">
    <property type="entry name" value="Kelch-typ_b-propeller"/>
</dbReference>
<dbReference type="SUPFAM" id="SSF117281">
    <property type="entry name" value="Kelch motif"/>
    <property type="match status" value="1"/>
</dbReference>
<dbReference type="GO" id="GO:0016567">
    <property type="term" value="P:protein ubiquitination"/>
    <property type="evidence" value="ECO:0007669"/>
    <property type="project" value="UniProtKB-UniPathway"/>
</dbReference>
<dbReference type="Pfam" id="PF01344">
    <property type="entry name" value="Kelch_1"/>
    <property type="match status" value="3"/>
</dbReference>
<keyword evidence="6" id="KW-0009">Actin-binding</keyword>
<evidence type="ECO:0000256" key="3">
    <source>
        <dbReference type="ARBA" id="ARBA00022441"/>
    </source>
</evidence>
<dbReference type="Pfam" id="PF07707">
    <property type="entry name" value="BACK"/>
    <property type="match status" value="1"/>
</dbReference>
<evidence type="ECO:0000256" key="2">
    <source>
        <dbReference type="ARBA" id="ARBA00013699"/>
    </source>
</evidence>
<sequence length="607" mass="67135">MSRKETPTTAGHRAGPEGGSESQVSSPSEDCKFVNAAHPEAVLGGLNDLRKKGHFCDVTLCVDGQTFPVHRSVLASFSPYFRAMFLSSLAESQSEHVTLSGVDANMVSLLLDYAYTSAITITESNVQALLSASNLLEVSAVREACCRFLERHIDVSNCVGIHCFAEAHACHELTKKAKAYTLRNFTNVVVGEEWLNLPVEKVVEIISADELEVEREEHVFGAATAWLHHSYQARAPTFHKILENVRLALVSPYFLVDVVEGEMAVRSSPECRVIVEEARLYHLLPDRRHQLTSPRTRHRRNTNTTTVIVAVGGEDNKLVLRSVECYDPHAHCWRSLSCLPFAVSKHGLVVSGENVMYLAGGEFPDGTVTRCMWRYDPVLDEWHDLAPMSMPRSELGAASLDGYIYAVGGWDGSSRLDSVERYDPRTNSWKEVAPMKLSLTSPAVAACQGKLYVCGGAILEDGDGIDMAQVYDPHTDTWEQLPSMIIPRSGSAAAVLHGLIYIIGGWHASTENTNKVERFDPRTSTWQTVAGMCERRYRPGVAVVDSKIYILGGEDGWEHFHDTIESYSPTEDKWTPIGEMLTGRSWLSCAPLRIKKEILGDLATPLS</sequence>
<dbReference type="InterPro" id="IPR006652">
    <property type="entry name" value="Kelch_1"/>
</dbReference>
<evidence type="ECO:0000256" key="5">
    <source>
        <dbReference type="ARBA" id="ARBA00022786"/>
    </source>
</evidence>
<evidence type="ECO:0000259" key="9">
    <source>
        <dbReference type="PROSITE" id="PS50097"/>
    </source>
</evidence>
<dbReference type="InterPro" id="IPR017096">
    <property type="entry name" value="BTB-kelch_protein"/>
</dbReference>
<dbReference type="STRING" id="6689.A0A3R7MC30"/>
<comment type="function">
    <text evidence="7">Probable substrate-specific adapter of an E3 ubiquitin-protein ligase complex which mediates the ubiquitination and subsequent proteasomal degradation of target proteins. May have a role in synapse differentiation and growth.</text>
</comment>
<dbReference type="PANTHER" id="PTHR24412">
    <property type="entry name" value="KELCH PROTEIN"/>
    <property type="match status" value="1"/>
</dbReference>
<dbReference type="OrthoDB" id="45365at2759"/>
<evidence type="ECO:0000256" key="1">
    <source>
        <dbReference type="ARBA" id="ARBA00004906"/>
    </source>
</evidence>
<accession>A0A3R7MC30</accession>
<name>A0A3R7MC30_PENVA</name>
<feature type="domain" description="BTB" evidence="9">
    <location>
        <begin position="56"/>
        <end position="123"/>
    </location>
</feature>
<dbReference type="PIRSF" id="PIRSF037037">
    <property type="entry name" value="Kelch-like_protein_gigaxonin"/>
    <property type="match status" value="1"/>
</dbReference>
<evidence type="ECO:0000256" key="7">
    <source>
        <dbReference type="ARBA" id="ARBA00043912"/>
    </source>
</evidence>